<proteinExistence type="predicted"/>
<accession>A0A6A4HV52</accession>
<sequence>MAHSSTLQSLACGKKEVLKIPPGKDVNDEDVFMFNEDFVKNEELEGRRGYRIHINGIQGKVESTHQSIQSDRKRLLDGASARIMKASEEQ</sequence>
<protein>
    <submittedName>
        <fullName evidence="1">Uncharacterized protein</fullName>
    </submittedName>
</protein>
<dbReference type="EMBL" id="ML769455">
    <property type="protein sequence ID" value="KAE9400545.1"/>
    <property type="molecule type" value="Genomic_DNA"/>
</dbReference>
<dbReference type="AlphaFoldDB" id="A0A6A4HV52"/>
<evidence type="ECO:0000313" key="2">
    <source>
        <dbReference type="Proteomes" id="UP000799118"/>
    </source>
</evidence>
<reference evidence="1" key="1">
    <citation type="journal article" date="2019" name="Environ. Microbiol.">
        <title>Fungal ecological strategies reflected in gene transcription - a case study of two litter decomposers.</title>
        <authorList>
            <person name="Barbi F."/>
            <person name="Kohler A."/>
            <person name="Barry K."/>
            <person name="Baskaran P."/>
            <person name="Daum C."/>
            <person name="Fauchery L."/>
            <person name="Ihrmark K."/>
            <person name="Kuo A."/>
            <person name="LaButti K."/>
            <person name="Lipzen A."/>
            <person name="Morin E."/>
            <person name="Grigoriev I.V."/>
            <person name="Henrissat B."/>
            <person name="Lindahl B."/>
            <person name="Martin F."/>
        </authorList>
    </citation>
    <scope>NUCLEOTIDE SEQUENCE</scope>
    <source>
        <strain evidence="1">JB14</strain>
    </source>
</reference>
<dbReference type="OrthoDB" id="27073at2759"/>
<evidence type="ECO:0000313" key="1">
    <source>
        <dbReference type="EMBL" id="KAE9400545.1"/>
    </source>
</evidence>
<organism evidence="1 2">
    <name type="scientific">Gymnopus androsaceus JB14</name>
    <dbReference type="NCBI Taxonomy" id="1447944"/>
    <lineage>
        <taxon>Eukaryota</taxon>
        <taxon>Fungi</taxon>
        <taxon>Dikarya</taxon>
        <taxon>Basidiomycota</taxon>
        <taxon>Agaricomycotina</taxon>
        <taxon>Agaricomycetes</taxon>
        <taxon>Agaricomycetidae</taxon>
        <taxon>Agaricales</taxon>
        <taxon>Marasmiineae</taxon>
        <taxon>Omphalotaceae</taxon>
        <taxon>Gymnopus</taxon>
    </lineage>
</organism>
<dbReference type="Proteomes" id="UP000799118">
    <property type="component" value="Unassembled WGS sequence"/>
</dbReference>
<name>A0A6A4HV52_9AGAR</name>
<gene>
    <name evidence="1" type="ORF">BT96DRAFT_1018742</name>
</gene>
<dbReference type="Gene3D" id="3.30.230.130">
    <property type="entry name" value="Cullin, Chain C, Domain 2"/>
    <property type="match status" value="1"/>
</dbReference>
<keyword evidence="2" id="KW-1185">Reference proteome</keyword>